<accession>A0A9Q3FIH6</accession>
<dbReference type="AlphaFoldDB" id="A0A9Q3FIH6"/>
<organism evidence="1 2">
    <name type="scientific">Austropuccinia psidii MF-1</name>
    <dbReference type="NCBI Taxonomy" id="1389203"/>
    <lineage>
        <taxon>Eukaryota</taxon>
        <taxon>Fungi</taxon>
        <taxon>Dikarya</taxon>
        <taxon>Basidiomycota</taxon>
        <taxon>Pucciniomycotina</taxon>
        <taxon>Pucciniomycetes</taxon>
        <taxon>Pucciniales</taxon>
        <taxon>Sphaerophragmiaceae</taxon>
        <taxon>Austropuccinia</taxon>
    </lineage>
</organism>
<proteinExistence type="predicted"/>
<gene>
    <name evidence="1" type="ORF">O181_080586</name>
</gene>
<sequence>MVLAFLVDLFHHQWLLLVILIPPKPMTVTRKLKFLILLVLIVWQRERTVLNIKIPYLQNATTALLGRSHAAVLGRKLQTSGGTCGVRSMGILENSSQFLRPLILMRDVARWTNVRGPIPVCGRPIYSSSGVPTSRINAEGIVKRIRQISDSPPDPDAEGNDELDGEIEVVPNSAGPPFNTYPSQPPAKRVQSQVITSKPRTFQPTLATIPTSIPPASPHSSHIRPAMNPEVKIFHPAVQELTHSHLSACDSRPEHKHDSQIP</sequence>
<comment type="caution">
    <text evidence="1">The sequence shown here is derived from an EMBL/GenBank/DDBJ whole genome shotgun (WGS) entry which is preliminary data.</text>
</comment>
<evidence type="ECO:0000313" key="2">
    <source>
        <dbReference type="Proteomes" id="UP000765509"/>
    </source>
</evidence>
<keyword evidence="2" id="KW-1185">Reference proteome</keyword>
<reference evidence="1" key="1">
    <citation type="submission" date="2021-03" db="EMBL/GenBank/DDBJ databases">
        <title>Draft genome sequence of rust myrtle Austropuccinia psidii MF-1, a brazilian biotype.</title>
        <authorList>
            <person name="Quecine M.C."/>
            <person name="Pachon D.M.R."/>
            <person name="Bonatelli M.L."/>
            <person name="Correr F.H."/>
            <person name="Franceschini L.M."/>
            <person name="Leite T.F."/>
            <person name="Margarido G.R.A."/>
            <person name="Almeida C.A."/>
            <person name="Ferrarezi J.A."/>
            <person name="Labate C.A."/>
        </authorList>
    </citation>
    <scope>NUCLEOTIDE SEQUENCE</scope>
    <source>
        <strain evidence="1">MF-1</strain>
    </source>
</reference>
<protein>
    <submittedName>
        <fullName evidence="1">Uncharacterized protein</fullName>
    </submittedName>
</protein>
<evidence type="ECO:0000313" key="1">
    <source>
        <dbReference type="EMBL" id="MBW0540871.1"/>
    </source>
</evidence>
<name>A0A9Q3FIH6_9BASI</name>
<dbReference type="Proteomes" id="UP000765509">
    <property type="component" value="Unassembled WGS sequence"/>
</dbReference>
<dbReference type="EMBL" id="AVOT02045544">
    <property type="protein sequence ID" value="MBW0540871.1"/>
    <property type="molecule type" value="Genomic_DNA"/>
</dbReference>